<evidence type="ECO:0000313" key="7">
    <source>
        <dbReference type="Proteomes" id="UP000237073"/>
    </source>
</evidence>
<dbReference type="FunFam" id="1.10.10.10:FF:000153">
    <property type="entry name" value="LuxR family transcriptional regulator"/>
    <property type="match status" value="1"/>
</dbReference>
<sequence length="226" mass="25550">MFQQDNGLSLPQQMVIITCPSVQSRSFASYLAETLSVPVHLQNIAKPLAQRLTDGSVVLFDLAVSNKKLNGIWCDILQTQTDDLRLIIFNSAQQHALFEMARWPTLCGVFSCEESQERILDGIKAILKGESSELLSTLQSYTEERDGAHMENIPLTEREYEILNELRYGASNVDIARALFISENTVRTHLYNIFRKLNVKNRTQAVSWTNASLRDQPVRAVTGVYN</sequence>
<dbReference type="InterPro" id="IPR016032">
    <property type="entry name" value="Sig_transdc_resp-reg_C-effctor"/>
</dbReference>
<dbReference type="InterPro" id="IPR036388">
    <property type="entry name" value="WH-like_DNA-bd_sf"/>
</dbReference>
<name>A0A2P5GSZ9_9ENTR</name>
<dbReference type="SUPFAM" id="SSF46894">
    <property type="entry name" value="C-terminal effector domain of the bipartite response regulators"/>
    <property type="match status" value="1"/>
</dbReference>
<dbReference type="Gene3D" id="3.40.50.2300">
    <property type="match status" value="1"/>
</dbReference>
<evidence type="ECO:0000313" key="6">
    <source>
        <dbReference type="EMBL" id="POP49672.1"/>
    </source>
</evidence>
<gene>
    <name evidence="6" type="ORF">CHU32_05425</name>
    <name evidence="5" type="ORF">CHU33_05410</name>
</gene>
<feature type="domain" description="HTH luxR-type" evidence="4">
    <location>
        <begin position="148"/>
        <end position="213"/>
    </location>
</feature>
<keyword evidence="1" id="KW-0805">Transcription regulation</keyword>
<evidence type="ECO:0000256" key="2">
    <source>
        <dbReference type="ARBA" id="ARBA00023125"/>
    </source>
</evidence>
<dbReference type="AlphaFoldDB" id="A0A2P5GSZ9"/>
<dbReference type="EMBL" id="PQGD01000004">
    <property type="protein sequence ID" value="POP49672.1"/>
    <property type="molecule type" value="Genomic_DNA"/>
</dbReference>
<protein>
    <submittedName>
        <fullName evidence="6">Transcriptional regulator CsgD</fullName>
    </submittedName>
</protein>
<dbReference type="GO" id="GO:0003677">
    <property type="term" value="F:DNA binding"/>
    <property type="evidence" value="ECO:0007669"/>
    <property type="project" value="UniProtKB-KW"/>
</dbReference>
<keyword evidence="2" id="KW-0238">DNA-binding</keyword>
<evidence type="ECO:0000259" key="4">
    <source>
        <dbReference type="PROSITE" id="PS50043"/>
    </source>
</evidence>
<dbReference type="Gene3D" id="1.10.10.10">
    <property type="entry name" value="Winged helix-like DNA-binding domain superfamily/Winged helix DNA-binding domain"/>
    <property type="match status" value="1"/>
</dbReference>
<dbReference type="Pfam" id="PF00196">
    <property type="entry name" value="GerE"/>
    <property type="match status" value="1"/>
</dbReference>
<dbReference type="Proteomes" id="UP000247005">
    <property type="component" value="Unassembled WGS sequence"/>
</dbReference>
<reference evidence="7 8" key="1">
    <citation type="submission" date="2018-01" db="EMBL/GenBank/DDBJ databases">
        <title>Superficieibacter electus gen. nov., sp. nov., an extended-spectrum beta-lactamase possessing member of the Enterobacteriaceae family, isolated from intensive care unit surfaces.</title>
        <authorList>
            <person name="Potter R.F."/>
            <person name="D'Souza A.W."/>
        </authorList>
    </citation>
    <scope>NUCLEOTIDE SEQUENCE [LARGE SCALE GENOMIC DNA]</scope>
    <source>
        <strain evidence="6 8">BP-1</strain>
        <strain evidence="5 7">BP-2</strain>
    </source>
</reference>
<dbReference type="CDD" id="cd06170">
    <property type="entry name" value="LuxR_C_like"/>
    <property type="match status" value="1"/>
</dbReference>
<organism evidence="6 8">
    <name type="scientific">Superficieibacter electus</name>
    <dbReference type="NCBI Taxonomy" id="2022662"/>
    <lineage>
        <taxon>Bacteria</taxon>
        <taxon>Pseudomonadati</taxon>
        <taxon>Pseudomonadota</taxon>
        <taxon>Gammaproteobacteria</taxon>
        <taxon>Enterobacterales</taxon>
        <taxon>Enterobacteriaceae</taxon>
        <taxon>Superficieibacter</taxon>
    </lineage>
</organism>
<proteinExistence type="predicted"/>
<dbReference type="PANTHER" id="PTHR44688">
    <property type="entry name" value="DNA-BINDING TRANSCRIPTIONAL ACTIVATOR DEVR_DOSR"/>
    <property type="match status" value="1"/>
</dbReference>
<dbReference type="EMBL" id="PQGE01000004">
    <property type="protein sequence ID" value="POP46202.1"/>
    <property type="molecule type" value="Genomic_DNA"/>
</dbReference>
<accession>A0A2P5GSZ9</accession>
<dbReference type="SMART" id="SM00421">
    <property type="entry name" value="HTH_LUXR"/>
    <property type="match status" value="1"/>
</dbReference>
<comment type="caution">
    <text evidence="6">The sequence shown here is derived from an EMBL/GenBank/DDBJ whole genome shotgun (WGS) entry which is preliminary data.</text>
</comment>
<dbReference type="PROSITE" id="PS50043">
    <property type="entry name" value="HTH_LUXR_2"/>
    <property type="match status" value="1"/>
</dbReference>
<dbReference type="PANTHER" id="PTHR44688:SF16">
    <property type="entry name" value="DNA-BINDING TRANSCRIPTIONAL ACTIVATOR DEVR_DOSR"/>
    <property type="match status" value="1"/>
</dbReference>
<dbReference type="PRINTS" id="PR00038">
    <property type="entry name" value="HTHLUXR"/>
</dbReference>
<evidence type="ECO:0000256" key="1">
    <source>
        <dbReference type="ARBA" id="ARBA00023015"/>
    </source>
</evidence>
<dbReference type="PROSITE" id="PS00622">
    <property type="entry name" value="HTH_LUXR_1"/>
    <property type="match status" value="1"/>
</dbReference>
<dbReference type="GO" id="GO:0006355">
    <property type="term" value="P:regulation of DNA-templated transcription"/>
    <property type="evidence" value="ECO:0007669"/>
    <property type="project" value="InterPro"/>
</dbReference>
<dbReference type="Proteomes" id="UP000237073">
    <property type="component" value="Unassembled WGS sequence"/>
</dbReference>
<dbReference type="InterPro" id="IPR000792">
    <property type="entry name" value="Tscrpt_reg_LuxR_C"/>
</dbReference>
<keyword evidence="3" id="KW-0804">Transcription</keyword>
<keyword evidence="7" id="KW-1185">Reference proteome</keyword>
<dbReference type="RefSeq" id="WP_103675070.1">
    <property type="nucleotide sequence ID" value="NZ_PQGD01000004.1"/>
</dbReference>
<evidence type="ECO:0000256" key="3">
    <source>
        <dbReference type="ARBA" id="ARBA00023163"/>
    </source>
</evidence>
<evidence type="ECO:0000313" key="5">
    <source>
        <dbReference type="EMBL" id="POP46202.1"/>
    </source>
</evidence>
<evidence type="ECO:0000313" key="8">
    <source>
        <dbReference type="Proteomes" id="UP000247005"/>
    </source>
</evidence>